<name>A0ABN9BWE9_9NEOB</name>
<accession>A0ABN9BWE9</accession>
<proteinExistence type="predicted"/>
<evidence type="ECO:0000313" key="2">
    <source>
        <dbReference type="Proteomes" id="UP001162483"/>
    </source>
</evidence>
<gene>
    <name evidence="1" type="ORF">SPARVUS_LOCUS3811268</name>
</gene>
<dbReference type="Proteomes" id="UP001162483">
    <property type="component" value="Unassembled WGS sequence"/>
</dbReference>
<dbReference type="EMBL" id="CATNWA010006368">
    <property type="protein sequence ID" value="CAI9551938.1"/>
    <property type="molecule type" value="Genomic_DNA"/>
</dbReference>
<evidence type="ECO:0000313" key="1">
    <source>
        <dbReference type="EMBL" id="CAI9551938.1"/>
    </source>
</evidence>
<comment type="caution">
    <text evidence="1">The sequence shown here is derived from an EMBL/GenBank/DDBJ whole genome shotgun (WGS) entry which is preliminary data.</text>
</comment>
<sequence>MMGQYSSQRWQRWGTISPNDTNQWGTIPPYDANDGALFLPMMPTMRHNFSQ</sequence>
<protein>
    <submittedName>
        <fullName evidence="1">Uncharacterized protein</fullName>
    </submittedName>
</protein>
<reference evidence="1" key="1">
    <citation type="submission" date="2023-05" db="EMBL/GenBank/DDBJ databases">
        <authorList>
            <person name="Stuckert A."/>
        </authorList>
    </citation>
    <scope>NUCLEOTIDE SEQUENCE</scope>
</reference>
<keyword evidence="2" id="KW-1185">Reference proteome</keyword>
<organism evidence="1 2">
    <name type="scientific">Staurois parvus</name>
    <dbReference type="NCBI Taxonomy" id="386267"/>
    <lineage>
        <taxon>Eukaryota</taxon>
        <taxon>Metazoa</taxon>
        <taxon>Chordata</taxon>
        <taxon>Craniata</taxon>
        <taxon>Vertebrata</taxon>
        <taxon>Euteleostomi</taxon>
        <taxon>Amphibia</taxon>
        <taxon>Batrachia</taxon>
        <taxon>Anura</taxon>
        <taxon>Neobatrachia</taxon>
        <taxon>Ranoidea</taxon>
        <taxon>Ranidae</taxon>
        <taxon>Staurois</taxon>
    </lineage>
</organism>